<feature type="transmembrane region" description="Helical" evidence="7">
    <location>
        <begin position="82"/>
        <end position="105"/>
    </location>
</feature>
<keyword evidence="5 7" id="KW-0472">Membrane</keyword>
<evidence type="ECO:0000313" key="9">
    <source>
        <dbReference type="Proteomes" id="UP000195011"/>
    </source>
</evidence>
<feature type="compositionally biased region" description="Basic residues" evidence="6">
    <location>
        <begin position="403"/>
        <end position="420"/>
    </location>
</feature>
<proteinExistence type="predicted"/>
<evidence type="ECO:0000256" key="1">
    <source>
        <dbReference type="ARBA" id="ARBA00004651"/>
    </source>
</evidence>
<evidence type="ECO:0000313" key="8">
    <source>
        <dbReference type="EMBL" id="OUE28071.1"/>
    </source>
</evidence>
<name>A0A251YV20_9MICO</name>
<dbReference type="PANTHER" id="PTHR30213:SF0">
    <property type="entry name" value="UPF0761 MEMBRANE PROTEIN YIHY"/>
    <property type="match status" value="1"/>
</dbReference>
<sequence>MPLRPTAAATRAADLARERVAALGVAGRTGRDAAAAVRPGGDDADGSLHRRQRIGRELGWYACRRAVYGFMKHRGIDTAASLTFYSTLSLVPAAVAVLSLIGLVGDTRAGVDGVLRVLTAVLGDPAVDVIRDPVEQLADGPRSGIAFTISFLGALWTSAAYVTAFGRAMNRVQETEEGRPLVKYRALMLVVTIVLLVVSVVMVGMLLLTDEGARALGQHLGLGDTTLVVWAIVKWPLLVVLLTGIIGVLYAATPNLRRHRVDLLTWGSLVAIVAWGLGTAGFVAYVTRIATYESTYGVLGAVIVLLLWLYIGNLSLVLGGELDVEIIRARQLQAGIPAEHALRLPVRDTTRAERLARRRALLEDEGRRLREARNPTDAPGDDDGERRADAPPTLPEDDTREVRVRRRWSARPSSRRSRRA</sequence>
<reference evidence="8 9" key="1">
    <citation type="submission" date="2016-08" db="EMBL/GenBank/DDBJ databases">
        <title>Genome sequence of Clavibacter michiganensis spp strain CFBP8017.</title>
        <authorList>
            <person name="Thapa S.P."/>
            <person name="Coaker G."/>
            <person name="Jacques M.-A."/>
        </authorList>
    </citation>
    <scope>NUCLEOTIDE SEQUENCE [LARGE SCALE GENOMIC DNA]</scope>
    <source>
        <strain evidence="8">CFBP8017</strain>
    </source>
</reference>
<keyword evidence="4 7" id="KW-1133">Transmembrane helix</keyword>
<organism evidence="8 9">
    <name type="scientific">Clavibacter michiganensis</name>
    <dbReference type="NCBI Taxonomy" id="28447"/>
    <lineage>
        <taxon>Bacteria</taxon>
        <taxon>Bacillati</taxon>
        <taxon>Actinomycetota</taxon>
        <taxon>Actinomycetes</taxon>
        <taxon>Micrococcales</taxon>
        <taxon>Microbacteriaceae</taxon>
        <taxon>Clavibacter</taxon>
    </lineage>
</organism>
<evidence type="ECO:0000256" key="5">
    <source>
        <dbReference type="ARBA" id="ARBA00023136"/>
    </source>
</evidence>
<comment type="caution">
    <text evidence="8">The sequence shown here is derived from an EMBL/GenBank/DDBJ whole genome shotgun (WGS) entry which is preliminary data.</text>
</comment>
<keyword evidence="2" id="KW-1003">Cell membrane</keyword>
<dbReference type="EMBL" id="MDJY01000013">
    <property type="protein sequence ID" value="OUE28071.1"/>
    <property type="molecule type" value="Genomic_DNA"/>
</dbReference>
<dbReference type="RefSeq" id="WP_241534771.1">
    <property type="nucleotide sequence ID" value="NZ_MDJY01000013.1"/>
</dbReference>
<feature type="transmembrane region" description="Helical" evidence="7">
    <location>
        <begin position="228"/>
        <end position="251"/>
    </location>
</feature>
<evidence type="ECO:0000256" key="4">
    <source>
        <dbReference type="ARBA" id="ARBA00022989"/>
    </source>
</evidence>
<evidence type="ECO:0000256" key="6">
    <source>
        <dbReference type="SAM" id="MobiDB-lite"/>
    </source>
</evidence>
<evidence type="ECO:0000256" key="7">
    <source>
        <dbReference type="SAM" id="Phobius"/>
    </source>
</evidence>
<feature type="transmembrane region" description="Helical" evidence="7">
    <location>
        <begin position="263"/>
        <end position="286"/>
    </location>
</feature>
<feature type="region of interest" description="Disordered" evidence="6">
    <location>
        <begin position="368"/>
        <end position="420"/>
    </location>
</feature>
<accession>A0A251YV20</accession>
<dbReference type="NCBIfam" id="TIGR00765">
    <property type="entry name" value="yihY_not_rbn"/>
    <property type="match status" value="1"/>
</dbReference>
<dbReference type="Pfam" id="PF03631">
    <property type="entry name" value="Virul_fac_BrkB"/>
    <property type="match status" value="1"/>
</dbReference>
<comment type="subcellular location">
    <subcellularLocation>
        <location evidence="1">Cell membrane</location>
        <topology evidence="1">Multi-pass membrane protein</topology>
    </subcellularLocation>
</comment>
<feature type="transmembrane region" description="Helical" evidence="7">
    <location>
        <begin position="186"/>
        <end position="208"/>
    </location>
</feature>
<protein>
    <recommendedName>
        <fullName evidence="10">YihY/virulence factor BrkB family protein</fullName>
    </recommendedName>
</protein>
<dbReference type="InterPro" id="IPR017039">
    <property type="entry name" value="Virul_fac_BrkB"/>
</dbReference>
<dbReference type="GO" id="GO:0005886">
    <property type="term" value="C:plasma membrane"/>
    <property type="evidence" value="ECO:0007669"/>
    <property type="project" value="UniProtKB-SubCell"/>
</dbReference>
<dbReference type="AlphaFoldDB" id="A0A251YV20"/>
<keyword evidence="3 7" id="KW-0812">Transmembrane</keyword>
<gene>
    <name evidence="8" type="ORF">BFL36_02425</name>
</gene>
<evidence type="ECO:0008006" key="10">
    <source>
        <dbReference type="Google" id="ProtNLM"/>
    </source>
</evidence>
<feature type="transmembrane region" description="Helical" evidence="7">
    <location>
        <begin position="298"/>
        <end position="320"/>
    </location>
</feature>
<evidence type="ECO:0000256" key="2">
    <source>
        <dbReference type="ARBA" id="ARBA00022475"/>
    </source>
</evidence>
<feature type="transmembrane region" description="Helical" evidence="7">
    <location>
        <begin position="145"/>
        <end position="165"/>
    </location>
</feature>
<evidence type="ECO:0000256" key="3">
    <source>
        <dbReference type="ARBA" id="ARBA00022692"/>
    </source>
</evidence>
<dbReference type="Proteomes" id="UP000195011">
    <property type="component" value="Unassembled WGS sequence"/>
</dbReference>
<dbReference type="PANTHER" id="PTHR30213">
    <property type="entry name" value="INNER MEMBRANE PROTEIN YHJD"/>
    <property type="match status" value="1"/>
</dbReference>